<evidence type="ECO:0000256" key="5">
    <source>
        <dbReference type="ARBA" id="ARBA00022679"/>
    </source>
</evidence>
<dbReference type="Gene3D" id="1.10.150.110">
    <property type="entry name" value="DNA polymerase beta, N-terminal domain-like"/>
    <property type="match status" value="1"/>
</dbReference>
<evidence type="ECO:0000256" key="8">
    <source>
        <dbReference type="ARBA" id="ARBA00022723"/>
    </source>
</evidence>
<dbReference type="EMBL" id="JAHLQT010007678">
    <property type="protein sequence ID" value="KAG7174440.1"/>
    <property type="molecule type" value="Genomic_DNA"/>
</dbReference>
<name>A0A8J5N6F2_HOMAM</name>
<comment type="catalytic activity">
    <reaction evidence="15 17">
        <text>DNA(n) + a 2'-deoxyribonucleoside 5'-triphosphate = DNA(n+1) + diphosphate</text>
        <dbReference type="Rhea" id="RHEA:22508"/>
        <dbReference type="Rhea" id="RHEA-COMP:17339"/>
        <dbReference type="Rhea" id="RHEA-COMP:17340"/>
        <dbReference type="ChEBI" id="CHEBI:33019"/>
        <dbReference type="ChEBI" id="CHEBI:61560"/>
        <dbReference type="ChEBI" id="CHEBI:173112"/>
        <dbReference type="EC" id="2.7.7.7"/>
    </reaction>
</comment>
<evidence type="ECO:0000256" key="1">
    <source>
        <dbReference type="ARBA" id="ARBA00001936"/>
    </source>
</evidence>
<dbReference type="Gene3D" id="1.10.150.20">
    <property type="entry name" value="5' to 3' exonuclease, C-terminal subdomain"/>
    <property type="match status" value="1"/>
</dbReference>
<evidence type="ECO:0000256" key="6">
    <source>
        <dbReference type="ARBA" id="ARBA00022695"/>
    </source>
</evidence>
<dbReference type="Gene3D" id="3.30.460.10">
    <property type="entry name" value="Beta Polymerase, domain 2"/>
    <property type="match status" value="1"/>
</dbReference>
<dbReference type="PANTHER" id="PTHR11276:SF28">
    <property type="entry name" value="DNA POLYMERASE LAMBDA"/>
    <property type="match status" value="1"/>
</dbReference>
<keyword evidence="12 17" id="KW-0234">DNA repair</keyword>
<dbReference type="InterPro" id="IPR019843">
    <property type="entry name" value="DNA_pol-X_BS"/>
</dbReference>
<comment type="subcellular location">
    <subcellularLocation>
        <location evidence="2 17">Nucleus</location>
    </subcellularLocation>
</comment>
<feature type="active site" description="Nucleophile; Schiff-base intermediate with DNA; for 5'-dRP lyase activity" evidence="16">
    <location>
        <position position="234"/>
    </location>
</feature>
<comment type="caution">
    <text evidence="20">The sequence shown here is derived from an EMBL/GenBank/DDBJ whole genome shotgun (WGS) entry which is preliminary data.</text>
</comment>
<dbReference type="PROSITE" id="PS00522">
    <property type="entry name" value="DNA_POLYMERASE_X"/>
    <property type="match status" value="1"/>
</dbReference>
<feature type="region of interest" description="Disordered" evidence="18">
    <location>
        <begin position="73"/>
        <end position="99"/>
    </location>
</feature>
<comment type="similarity">
    <text evidence="3 17">Belongs to the DNA polymerase type-X family.</text>
</comment>
<dbReference type="InterPro" id="IPR002054">
    <property type="entry name" value="DNA-dir_DNA_pol_X"/>
</dbReference>
<evidence type="ECO:0000256" key="17">
    <source>
        <dbReference type="RuleBase" id="RU366014"/>
    </source>
</evidence>
<evidence type="ECO:0000313" key="21">
    <source>
        <dbReference type="Proteomes" id="UP000747542"/>
    </source>
</evidence>
<dbReference type="InterPro" id="IPR027421">
    <property type="entry name" value="DNA_pol_lamdba_lyase_dom_sf"/>
</dbReference>
<dbReference type="AlphaFoldDB" id="A0A8J5N6F2"/>
<dbReference type="InterPro" id="IPR029398">
    <property type="entry name" value="PolB_thumb"/>
</dbReference>
<evidence type="ECO:0000256" key="13">
    <source>
        <dbReference type="ARBA" id="ARBA00023239"/>
    </source>
</evidence>
<evidence type="ECO:0000256" key="16">
    <source>
        <dbReference type="PIRSR" id="PIRSR622312-50"/>
    </source>
</evidence>
<dbReference type="SUPFAM" id="SSF81301">
    <property type="entry name" value="Nucleotidyltransferase"/>
    <property type="match status" value="1"/>
</dbReference>
<evidence type="ECO:0000256" key="2">
    <source>
        <dbReference type="ARBA" id="ARBA00004123"/>
    </source>
</evidence>
<evidence type="ECO:0000313" key="20">
    <source>
        <dbReference type="EMBL" id="KAG7174440.1"/>
    </source>
</evidence>
<dbReference type="Gene3D" id="3.40.50.10190">
    <property type="entry name" value="BRCT domain"/>
    <property type="match status" value="1"/>
</dbReference>
<dbReference type="GO" id="GO:0005634">
    <property type="term" value="C:nucleus"/>
    <property type="evidence" value="ECO:0007669"/>
    <property type="project" value="UniProtKB-SubCell"/>
</dbReference>
<evidence type="ECO:0000256" key="11">
    <source>
        <dbReference type="ARBA" id="ARBA00023125"/>
    </source>
</evidence>
<proteinExistence type="inferred from homology"/>
<evidence type="ECO:0000256" key="18">
    <source>
        <dbReference type="SAM" id="MobiDB-lite"/>
    </source>
</evidence>
<keyword evidence="13" id="KW-0456">Lyase</keyword>
<sequence length="444" mass="50250">MIQTLPLSSETISYIIFEESVDVVKLKQFFNPSAYCNTRFVRCTWLVECVKKKTKVDSKDHEIISVVDPTDKHKNKEYSVSEGEAKQPSPEHHHPSNKDGLLVTQLGEQENPITKIHTTDISTKEFSPDNFSPHSASVKEIENNIIVPCDSQLTQQCFNEEQKTLLHSGEVRDMNHHITAELDKLAAAYKSKKDTWRALGYQKAISAIRHHPREITSREEALSIPGVGERLADKVAEIVESGKLRKVSEVCEGEEANTLKLFTGVWGAGPTTAQSWYTQGFRTLQDLQLKATLTRHQQIGLKHYDDINTRIPREEVAEIEDYVRYAALSLKKGLIVMVCGSYRRGKLNCGDVDVLITHPDGHSHQHLFKPLLSCLKETGFITDDLVTQEDNGNQLKYLGVCRLPGEGRKGREKLTDGHLLETPTEQSIFEHLGLEYRPPHERDH</sequence>
<dbReference type="SUPFAM" id="SSF81585">
    <property type="entry name" value="PsbU/PolX domain-like"/>
    <property type="match status" value="1"/>
</dbReference>
<evidence type="ECO:0000256" key="14">
    <source>
        <dbReference type="ARBA" id="ARBA00023242"/>
    </source>
</evidence>
<dbReference type="InterPro" id="IPR022312">
    <property type="entry name" value="DNA_pol_X"/>
</dbReference>
<evidence type="ECO:0000256" key="12">
    <source>
        <dbReference type="ARBA" id="ARBA00023204"/>
    </source>
</evidence>
<dbReference type="GO" id="GO:0006260">
    <property type="term" value="P:DNA replication"/>
    <property type="evidence" value="ECO:0007669"/>
    <property type="project" value="UniProtKB-KW"/>
</dbReference>
<reference evidence="20" key="1">
    <citation type="journal article" date="2021" name="Sci. Adv.">
        <title>The American lobster genome reveals insights on longevity, neural, and immune adaptations.</title>
        <authorList>
            <person name="Polinski J.M."/>
            <person name="Zimin A.V."/>
            <person name="Clark K.F."/>
            <person name="Kohn A.B."/>
            <person name="Sadowski N."/>
            <person name="Timp W."/>
            <person name="Ptitsyn A."/>
            <person name="Khanna P."/>
            <person name="Romanova D.Y."/>
            <person name="Williams P."/>
            <person name="Greenwood S.J."/>
            <person name="Moroz L.L."/>
            <person name="Walt D.R."/>
            <person name="Bodnar A.G."/>
        </authorList>
    </citation>
    <scope>NUCLEOTIDE SEQUENCE</scope>
    <source>
        <strain evidence="20">GMGI-L3</strain>
    </source>
</reference>
<keyword evidence="14 17" id="KW-0539">Nucleus</keyword>
<dbReference type="InterPro" id="IPR010996">
    <property type="entry name" value="HHH_MUS81"/>
</dbReference>
<dbReference type="Proteomes" id="UP000747542">
    <property type="component" value="Unassembled WGS sequence"/>
</dbReference>
<organism evidence="20 21">
    <name type="scientific">Homarus americanus</name>
    <name type="common">American lobster</name>
    <dbReference type="NCBI Taxonomy" id="6706"/>
    <lineage>
        <taxon>Eukaryota</taxon>
        <taxon>Metazoa</taxon>
        <taxon>Ecdysozoa</taxon>
        <taxon>Arthropoda</taxon>
        <taxon>Crustacea</taxon>
        <taxon>Multicrustacea</taxon>
        <taxon>Malacostraca</taxon>
        <taxon>Eumalacostraca</taxon>
        <taxon>Eucarida</taxon>
        <taxon>Decapoda</taxon>
        <taxon>Pleocyemata</taxon>
        <taxon>Astacidea</taxon>
        <taxon>Nephropoidea</taxon>
        <taxon>Nephropidae</taxon>
        <taxon>Homarus</taxon>
    </lineage>
</organism>
<dbReference type="PROSITE" id="PS50172">
    <property type="entry name" value="BRCT"/>
    <property type="match status" value="1"/>
</dbReference>
<evidence type="ECO:0000256" key="10">
    <source>
        <dbReference type="ARBA" id="ARBA00022932"/>
    </source>
</evidence>
<dbReference type="FunFam" id="1.10.150.110:FF:000005">
    <property type="entry name" value="DNA polymerase POL4"/>
    <property type="match status" value="1"/>
</dbReference>
<dbReference type="GO" id="GO:0016829">
    <property type="term" value="F:lyase activity"/>
    <property type="evidence" value="ECO:0007669"/>
    <property type="project" value="UniProtKB-KW"/>
</dbReference>
<evidence type="ECO:0000259" key="19">
    <source>
        <dbReference type="PROSITE" id="PS50172"/>
    </source>
</evidence>
<dbReference type="InterPro" id="IPR028207">
    <property type="entry name" value="DNA_pol_B_palm_palm"/>
</dbReference>
<keyword evidence="21" id="KW-1185">Reference proteome</keyword>
<keyword evidence="5 17" id="KW-0808">Transferase</keyword>
<comment type="function">
    <text evidence="17">DNA polymerase that functions in several pathways of DNA repair. Involved in base excision repair (BER) responsible for repair of lesions that give rise to abasic (AP) sites in DNA. Also contributes to DNA double-strand break repair by non-homologous end joining and homologous recombination. Has both template-dependent and template-independent (terminal transferase) DNA polymerase activities. Has also a 5'-deoxyribose-5-phosphate lyase (dRP lyase) activity.</text>
</comment>
<dbReference type="SUPFAM" id="SSF47802">
    <property type="entry name" value="DNA polymerase beta, N-terminal domain-like"/>
    <property type="match status" value="1"/>
</dbReference>
<keyword evidence="9 17" id="KW-0227">DNA damage</keyword>
<dbReference type="InterPro" id="IPR001357">
    <property type="entry name" value="BRCT_dom"/>
</dbReference>
<gene>
    <name evidence="20" type="primary">Poll-L</name>
    <name evidence="20" type="ORF">Hamer_G003383</name>
</gene>
<dbReference type="GO" id="GO:0006303">
    <property type="term" value="P:double-strand break repair via nonhomologous end joining"/>
    <property type="evidence" value="ECO:0007669"/>
    <property type="project" value="TreeGrafter"/>
</dbReference>
<dbReference type="GO" id="GO:0046872">
    <property type="term" value="F:metal ion binding"/>
    <property type="evidence" value="ECO:0007669"/>
    <property type="project" value="UniProtKB-UniRule"/>
</dbReference>
<dbReference type="Pfam" id="PF14791">
    <property type="entry name" value="DNA_pol_B_thumb"/>
    <property type="match status" value="1"/>
</dbReference>
<keyword evidence="10 17" id="KW-0239">DNA-directed DNA polymerase</keyword>
<dbReference type="Pfam" id="PF10391">
    <property type="entry name" value="DNA_pol_lambd_f"/>
    <property type="match status" value="1"/>
</dbReference>
<dbReference type="FunFam" id="1.10.150.20:FF:000010">
    <property type="entry name" value="DNA polymerase lambda"/>
    <property type="match status" value="1"/>
</dbReference>
<keyword evidence="6 17" id="KW-0548">Nucleotidyltransferase</keyword>
<dbReference type="PRINTS" id="PR00869">
    <property type="entry name" value="DNAPOLX"/>
</dbReference>
<evidence type="ECO:0000256" key="15">
    <source>
        <dbReference type="ARBA" id="ARBA00049244"/>
    </source>
</evidence>
<dbReference type="InterPro" id="IPR043519">
    <property type="entry name" value="NT_sf"/>
</dbReference>
<dbReference type="Pfam" id="PF14716">
    <property type="entry name" value="HHH_8"/>
    <property type="match status" value="1"/>
</dbReference>
<feature type="compositionally biased region" description="Basic and acidic residues" evidence="18">
    <location>
        <begin position="73"/>
        <end position="97"/>
    </location>
</feature>
<accession>A0A8J5N6F2</accession>
<protein>
    <recommendedName>
        <fullName evidence="17">DNA polymerase</fullName>
        <ecNumber evidence="17">2.7.7.7</ecNumber>
    </recommendedName>
</protein>
<keyword evidence="4" id="KW-0237">DNA synthesis</keyword>
<dbReference type="InterPro" id="IPR002008">
    <property type="entry name" value="DNA_pol_X_beta-like"/>
</dbReference>
<evidence type="ECO:0000256" key="4">
    <source>
        <dbReference type="ARBA" id="ARBA00022634"/>
    </source>
</evidence>
<dbReference type="SMART" id="SM00483">
    <property type="entry name" value="POLXc"/>
    <property type="match status" value="1"/>
</dbReference>
<dbReference type="InterPro" id="IPR018944">
    <property type="entry name" value="DNA_pol_lambd_fingers_domain"/>
</dbReference>
<comment type="cofactor">
    <cofactor evidence="1">
        <name>Mn(2+)</name>
        <dbReference type="ChEBI" id="CHEBI:29035"/>
    </cofactor>
</comment>
<keyword evidence="7" id="KW-0235">DNA replication</keyword>
<evidence type="ECO:0000256" key="9">
    <source>
        <dbReference type="ARBA" id="ARBA00022763"/>
    </source>
</evidence>
<evidence type="ECO:0000256" key="7">
    <source>
        <dbReference type="ARBA" id="ARBA00022705"/>
    </source>
</evidence>
<dbReference type="EC" id="2.7.7.7" evidence="17"/>
<dbReference type="CDD" id="cd00141">
    <property type="entry name" value="NT_POLXc"/>
    <property type="match status" value="1"/>
</dbReference>
<dbReference type="FunFam" id="3.30.460.10:FF:000020">
    <property type="entry name" value="DNA polymerase lambda"/>
    <property type="match status" value="1"/>
</dbReference>
<dbReference type="Pfam" id="PF14792">
    <property type="entry name" value="DNA_pol_B_palm"/>
    <property type="match status" value="1"/>
</dbReference>
<dbReference type="GO" id="GO:0003887">
    <property type="term" value="F:DNA-directed DNA polymerase activity"/>
    <property type="evidence" value="ECO:0007669"/>
    <property type="project" value="UniProtKB-UniRule"/>
</dbReference>
<evidence type="ECO:0000256" key="3">
    <source>
        <dbReference type="ARBA" id="ARBA00008323"/>
    </source>
</evidence>
<dbReference type="InterPro" id="IPR036420">
    <property type="entry name" value="BRCT_dom_sf"/>
</dbReference>
<keyword evidence="11" id="KW-0238">DNA-binding</keyword>
<feature type="domain" description="BRCT" evidence="19">
    <location>
        <begin position="1"/>
        <end position="63"/>
    </location>
</feature>
<dbReference type="PRINTS" id="PR00870">
    <property type="entry name" value="DNAPOLXBETA"/>
</dbReference>
<dbReference type="GO" id="GO:0003677">
    <property type="term" value="F:DNA binding"/>
    <property type="evidence" value="ECO:0007669"/>
    <property type="project" value="UniProtKB-UniRule"/>
</dbReference>
<keyword evidence="8" id="KW-0479">Metal-binding</keyword>
<dbReference type="PANTHER" id="PTHR11276">
    <property type="entry name" value="DNA POLYMERASE TYPE-X FAMILY MEMBER"/>
    <property type="match status" value="1"/>
</dbReference>